<organism evidence="2 3">
    <name type="scientific">Tilletia horrida</name>
    <dbReference type="NCBI Taxonomy" id="155126"/>
    <lineage>
        <taxon>Eukaryota</taxon>
        <taxon>Fungi</taxon>
        <taxon>Dikarya</taxon>
        <taxon>Basidiomycota</taxon>
        <taxon>Ustilaginomycotina</taxon>
        <taxon>Exobasidiomycetes</taxon>
        <taxon>Tilletiales</taxon>
        <taxon>Tilletiaceae</taxon>
        <taxon>Tilletia</taxon>
    </lineage>
</organism>
<feature type="compositionally biased region" description="Low complexity" evidence="1">
    <location>
        <begin position="56"/>
        <end position="72"/>
    </location>
</feature>
<dbReference type="Pfam" id="PF20180">
    <property type="entry name" value="UQCC2_CBP6"/>
    <property type="match status" value="1"/>
</dbReference>
<dbReference type="Proteomes" id="UP001176521">
    <property type="component" value="Unassembled WGS sequence"/>
</dbReference>
<reference evidence="2" key="1">
    <citation type="journal article" date="2023" name="PhytoFront">
        <title>Draft Genome Resources of Seven Strains of Tilletia horrida, Causal Agent of Kernel Smut of Rice.</title>
        <authorList>
            <person name="Khanal S."/>
            <person name="Antony Babu S."/>
            <person name="Zhou X.G."/>
        </authorList>
    </citation>
    <scope>NUCLEOTIDE SEQUENCE</scope>
    <source>
        <strain evidence="2">TX3</strain>
    </source>
</reference>
<accession>A0AAN6GF21</accession>
<proteinExistence type="predicted"/>
<keyword evidence="2" id="KW-0808">Transferase</keyword>
<evidence type="ECO:0000313" key="3">
    <source>
        <dbReference type="Proteomes" id="UP001176521"/>
    </source>
</evidence>
<dbReference type="EMBL" id="JAPDMQ010000133">
    <property type="protein sequence ID" value="KAK0533640.1"/>
    <property type="molecule type" value="Genomic_DNA"/>
</dbReference>
<dbReference type="GO" id="GO:0003992">
    <property type="term" value="F:N2-acetyl-L-ornithine:2-oxoglutarate 5-aminotransferase activity"/>
    <property type="evidence" value="ECO:0007669"/>
    <property type="project" value="UniProtKB-EC"/>
</dbReference>
<protein>
    <submittedName>
        <fullName evidence="2">Acetylornithine aminotransferase</fullName>
        <ecNumber evidence="2">2.6.1.11</ecNumber>
    </submittedName>
</protein>
<feature type="region of interest" description="Disordered" evidence="1">
    <location>
        <begin position="53"/>
        <end position="73"/>
    </location>
</feature>
<evidence type="ECO:0000313" key="2">
    <source>
        <dbReference type="EMBL" id="KAK0533640.1"/>
    </source>
</evidence>
<keyword evidence="3" id="KW-1185">Reference proteome</keyword>
<gene>
    <name evidence="2" type="primary">ARG8_1</name>
    <name evidence="2" type="ORF">OC842_002895</name>
</gene>
<keyword evidence="2" id="KW-0032">Aminotransferase</keyword>
<evidence type="ECO:0000256" key="1">
    <source>
        <dbReference type="SAM" id="MobiDB-lite"/>
    </source>
</evidence>
<comment type="caution">
    <text evidence="2">The sequence shown here is derived from an EMBL/GenBank/DDBJ whole genome shotgun (WGS) entry which is preliminary data.</text>
</comment>
<sequence>MAARPASTAITRGYLDRLLAIGTNWPSDPLRPDLHFGRAIELAARKALVQRAPEEGSSAASDSAAAAVSKSGAGKGDTLVLRELNGNGSDAELVERATVALETLRANKLLKRHPTPRHILKPTSHPEYYQRLVSTLDRAGRGEDISPSWQEKMSRFFGRTT</sequence>
<dbReference type="AlphaFoldDB" id="A0AAN6GF21"/>
<name>A0AAN6GF21_9BASI</name>
<dbReference type="EC" id="2.6.1.11" evidence="2"/>